<keyword evidence="5" id="KW-0472">Membrane</keyword>
<dbReference type="OrthoDB" id="421951at2759"/>
<dbReference type="PANTHER" id="PTHR13943:SF36">
    <property type="entry name" value="PHOSPHOLIPASE A AND ACYLTRANSFERASE 4"/>
    <property type="match status" value="1"/>
</dbReference>
<reference evidence="7 8" key="1">
    <citation type="journal article" date="2005" name="Nature">
        <title>Genome sequence, comparative analysis and haplotype structure of the domestic dog.</title>
        <authorList>
            <consortium name="Broad Sequencing Platform"/>
            <person name="Lindblad-Toh K."/>
            <person name="Wade C.M."/>
            <person name="Mikkelsen T.S."/>
            <person name="Karlsson E.K."/>
            <person name="Jaffe D.B."/>
            <person name="Kamal M."/>
            <person name="Clamp M."/>
            <person name="Chang J.L."/>
            <person name="Kulbokas E.J. III"/>
            <person name="Zody M.C."/>
            <person name="Mauceli E."/>
            <person name="Xie X."/>
            <person name="Breen M."/>
            <person name="Wayne R.K."/>
            <person name="Ostrander E.A."/>
            <person name="Ponting C.P."/>
            <person name="Galibert F."/>
            <person name="Smith D.R."/>
            <person name="DeJong P.J."/>
            <person name="Kirkness E."/>
            <person name="Alvarez P."/>
            <person name="Biagi T."/>
            <person name="Brockman W."/>
            <person name="Butler J."/>
            <person name="Chin C.W."/>
            <person name="Cook A."/>
            <person name="Cuff J."/>
            <person name="Daly M.J."/>
            <person name="DeCaprio D."/>
            <person name="Gnerre S."/>
            <person name="Grabherr M."/>
            <person name="Kellis M."/>
            <person name="Kleber M."/>
            <person name="Bardeleben C."/>
            <person name="Goodstadt L."/>
            <person name="Heger A."/>
            <person name="Hitte C."/>
            <person name="Kim L."/>
            <person name="Koepfli K.P."/>
            <person name="Parker H.G."/>
            <person name="Pollinger J.P."/>
            <person name="Searle S.M."/>
            <person name="Sutter N.B."/>
            <person name="Thomas R."/>
            <person name="Webber C."/>
            <person name="Baldwin J."/>
            <person name="Abebe A."/>
            <person name="Abouelleil A."/>
            <person name="Aftuck L."/>
            <person name="Ait-Zahra M."/>
            <person name="Aldredge T."/>
            <person name="Allen N."/>
            <person name="An P."/>
            <person name="Anderson S."/>
            <person name="Antoine C."/>
            <person name="Arachchi H."/>
            <person name="Aslam A."/>
            <person name="Ayotte L."/>
            <person name="Bachantsang P."/>
            <person name="Barry A."/>
            <person name="Bayul T."/>
            <person name="Benamara M."/>
            <person name="Berlin A."/>
            <person name="Bessette D."/>
            <person name="Blitshteyn B."/>
            <person name="Bloom T."/>
            <person name="Blye J."/>
            <person name="Boguslavskiy L."/>
            <person name="Bonnet C."/>
            <person name="Boukhgalter B."/>
            <person name="Brown A."/>
            <person name="Cahill P."/>
            <person name="Calixte N."/>
            <person name="Camarata J."/>
            <person name="Cheshatsang Y."/>
            <person name="Chu J."/>
            <person name="Citroen M."/>
            <person name="Collymore A."/>
            <person name="Cooke P."/>
            <person name="Dawoe T."/>
            <person name="Daza R."/>
            <person name="Decktor K."/>
            <person name="DeGray S."/>
            <person name="Dhargay N."/>
            <person name="Dooley K."/>
            <person name="Dooley K."/>
            <person name="Dorje P."/>
            <person name="Dorjee K."/>
            <person name="Dorris L."/>
            <person name="Duffey N."/>
            <person name="Dupes A."/>
            <person name="Egbiremolen O."/>
            <person name="Elong R."/>
            <person name="Falk J."/>
            <person name="Farina A."/>
            <person name="Faro S."/>
            <person name="Ferguson D."/>
            <person name="Ferreira P."/>
            <person name="Fisher S."/>
            <person name="FitzGerald M."/>
            <person name="Foley K."/>
            <person name="Foley C."/>
            <person name="Franke A."/>
            <person name="Friedrich D."/>
            <person name="Gage D."/>
            <person name="Garber M."/>
            <person name="Gearin G."/>
            <person name="Giannoukos G."/>
            <person name="Goode T."/>
            <person name="Goyette A."/>
            <person name="Graham J."/>
            <person name="Grandbois E."/>
            <person name="Gyaltsen K."/>
            <person name="Hafez N."/>
            <person name="Hagopian D."/>
            <person name="Hagos B."/>
            <person name="Hall J."/>
            <person name="Healy C."/>
            <person name="Hegarty R."/>
            <person name="Honan T."/>
            <person name="Horn A."/>
            <person name="Houde N."/>
            <person name="Hughes L."/>
            <person name="Hunnicutt L."/>
            <person name="Husby M."/>
            <person name="Jester B."/>
            <person name="Jones C."/>
            <person name="Kamat A."/>
            <person name="Kanga B."/>
            <person name="Kells C."/>
            <person name="Khazanovich D."/>
            <person name="Kieu A.C."/>
            <person name="Kisner P."/>
            <person name="Kumar M."/>
            <person name="Lance K."/>
            <person name="Landers T."/>
            <person name="Lara M."/>
            <person name="Lee W."/>
            <person name="Leger J.P."/>
            <person name="Lennon N."/>
            <person name="Leuper L."/>
            <person name="LeVine S."/>
            <person name="Liu J."/>
            <person name="Liu X."/>
            <person name="Lokyitsang Y."/>
            <person name="Lokyitsang T."/>
            <person name="Lui A."/>
            <person name="Macdonald J."/>
            <person name="Major J."/>
            <person name="Marabella R."/>
            <person name="Maru K."/>
            <person name="Matthews C."/>
            <person name="McDonough S."/>
            <person name="Mehta T."/>
            <person name="Meldrim J."/>
            <person name="Melnikov A."/>
            <person name="Meneus L."/>
            <person name="Mihalev A."/>
            <person name="Mihova T."/>
            <person name="Miller K."/>
            <person name="Mittelman R."/>
            <person name="Mlenga V."/>
            <person name="Mulrain L."/>
            <person name="Munson G."/>
            <person name="Navidi A."/>
            <person name="Naylor J."/>
            <person name="Nguyen T."/>
            <person name="Nguyen N."/>
            <person name="Nguyen C."/>
            <person name="Nguyen T."/>
            <person name="Nicol R."/>
            <person name="Norbu N."/>
            <person name="Norbu C."/>
            <person name="Novod N."/>
            <person name="Nyima T."/>
            <person name="Olandt P."/>
            <person name="O'Neill B."/>
            <person name="O'Neill K."/>
            <person name="Osman S."/>
            <person name="Oyono L."/>
            <person name="Patti C."/>
            <person name="Perrin D."/>
            <person name="Phunkhang P."/>
            <person name="Pierre F."/>
            <person name="Priest M."/>
            <person name="Rachupka A."/>
            <person name="Raghuraman S."/>
            <person name="Rameau R."/>
            <person name="Ray V."/>
            <person name="Raymond C."/>
            <person name="Rege F."/>
            <person name="Rise C."/>
            <person name="Rogers J."/>
            <person name="Rogov P."/>
            <person name="Sahalie J."/>
            <person name="Settipalli S."/>
            <person name="Sharpe T."/>
            <person name="Shea T."/>
            <person name="Sheehan M."/>
            <person name="Sherpa N."/>
            <person name="Shi J."/>
            <person name="Shih D."/>
            <person name="Sloan J."/>
            <person name="Smith C."/>
            <person name="Sparrow T."/>
            <person name="Stalker J."/>
            <person name="Stange-Thomann N."/>
            <person name="Stavropoulos S."/>
            <person name="Stone C."/>
            <person name="Stone S."/>
            <person name="Sykes S."/>
            <person name="Tchuinga P."/>
            <person name="Tenzing P."/>
            <person name="Tesfaye S."/>
            <person name="Thoulutsang D."/>
            <person name="Thoulutsang Y."/>
            <person name="Topham K."/>
            <person name="Topping I."/>
            <person name="Tsamla T."/>
            <person name="Vassiliev H."/>
            <person name="Venkataraman V."/>
            <person name="Vo A."/>
            <person name="Wangchuk T."/>
            <person name="Wangdi T."/>
            <person name="Weiand M."/>
            <person name="Wilkinson J."/>
            <person name="Wilson A."/>
            <person name="Yadav S."/>
            <person name="Yang S."/>
            <person name="Yang X."/>
            <person name="Young G."/>
            <person name="Yu Q."/>
            <person name="Zainoun J."/>
            <person name="Zembek L."/>
            <person name="Zimmer A."/>
            <person name="Lander E.S."/>
        </authorList>
    </citation>
    <scope>NUCLEOTIDE SEQUENCE [LARGE SCALE GENOMIC DNA]</scope>
    <source>
        <strain evidence="7">Boxer</strain>
    </source>
</reference>
<dbReference type="GO" id="GO:0016787">
    <property type="term" value="F:hydrolase activity"/>
    <property type="evidence" value="ECO:0007669"/>
    <property type="project" value="UniProtKB-KW"/>
</dbReference>
<feature type="domain" description="LRAT" evidence="6">
    <location>
        <begin position="65"/>
        <end position="181"/>
    </location>
</feature>
<reference evidence="7" key="2">
    <citation type="submission" date="2025-08" db="UniProtKB">
        <authorList>
            <consortium name="Ensembl"/>
        </authorList>
    </citation>
    <scope>IDENTIFICATION</scope>
</reference>
<keyword evidence="5" id="KW-1133">Transmembrane helix</keyword>
<accession>A0A8P0PMM7</accession>
<dbReference type="PANTHER" id="PTHR13943">
    <property type="entry name" value="HRAS-LIKE SUPPRESSOR - RELATED"/>
    <property type="match status" value="1"/>
</dbReference>
<name>A0A8P0PMM7_CANLF</name>
<comment type="similarity">
    <text evidence="1">Belongs to the H-rev107 family.</text>
</comment>
<sequence length="213" mass="23789">RGTSRIQAIQGNEIIPEGAAFVAWATISLSRHGPSSHWICCQLLCAWCLGLTLSQFHQEPRPGDLIEIFRIGYEHWAIYVGGGYVIHLTPPSEYPGAGSSSVFSVLSNRAVVRRDRLEDVVGNCRYRVNNHLDHKYTPRPVNEIIYSAKQKIGQEMPYSLLSRNCEHFVTNLRYGEPHSRQVTNVLIGGGATLGIGFIAVLGYSLLKRRSQNQ</sequence>
<dbReference type="AlphaFoldDB" id="A0A8P0PMM7"/>
<evidence type="ECO:0000256" key="4">
    <source>
        <dbReference type="ARBA" id="ARBA00023098"/>
    </source>
</evidence>
<dbReference type="Ensembl" id="ENSCAFT00000094041.1">
    <property type="protein sequence ID" value="ENSCAFP00000072249.1"/>
    <property type="gene ID" value="ENSCAFG00000015087.5"/>
</dbReference>
<evidence type="ECO:0000256" key="2">
    <source>
        <dbReference type="ARBA" id="ARBA00022679"/>
    </source>
</evidence>
<evidence type="ECO:0000259" key="6">
    <source>
        <dbReference type="PROSITE" id="PS51934"/>
    </source>
</evidence>
<proteinExistence type="inferred from homology"/>
<keyword evidence="3" id="KW-0378">Hydrolase</keyword>
<dbReference type="InterPro" id="IPR051496">
    <property type="entry name" value="H-rev107_PLA/AT"/>
</dbReference>
<feature type="transmembrane region" description="Helical" evidence="5">
    <location>
        <begin position="185"/>
        <end position="206"/>
    </location>
</feature>
<evidence type="ECO:0000256" key="1">
    <source>
        <dbReference type="ARBA" id="ARBA00007824"/>
    </source>
</evidence>
<dbReference type="Gene3D" id="3.90.1720.10">
    <property type="entry name" value="endopeptidase domain like (from Nostoc punctiforme)"/>
    <property type="match status" value="1"/>
</dbReference>
<evidence type="ECO:0000256" key="3">
    <source>
        <dbReference type="ARBA" id="ARBA00022801"/>
    </source>
</evidence>
<gene>
    <name evidence="7" type="primary">PLAAT4</name>
</gene>
<dbReference type="InterPro" id="IPR007053">
    <property type="entry name" value="LRAT_dom"/>
</dbReference>
<evidence type="ECO:0000313" key="8">
    <source>
        <dbReference type="Proteomes" id="UP000002254"/>
    </source>
</evidence>
<keyword evidence="4" id="KW-0443">Lipid metabolism</keyword>
<dbReference type="FunFam" id="3.90.1720.10:FF:000002">
    <property type="entry name" value="HRAS like suppressor 2"/>
    <property type="match status" value="1"/>
</dbReference>
<dbReference type="GO" id="GO:0016740">
    <property type="term" value="F:transferase activity"/>
    <property type="evidence" value="ECO:0007669"/>
    <property type="project" value="UniProtKB-KW"/>
</dbReference>
<dbReference type="Pfam" id="PF04970">
    <property type="entry name" value="LRAT"/>
    <property type="match status" value="1"/>
</dbReference>
<dbReference type="Proteomes" id="UP000002254">
    <property type="component" value="Chromosome 18"/>
</dbReference>
<evidence type="ECO:0000313" key="7">
    <source>
        <dbReference type="Ensembl" id="ENSCAFP00000072249.1"/>
    </source>
</evidence>
<keyword evidence="2" id="KW-0808">Transferase</keyword>
<protein>
    <submittedName>
        <fullName evidence="7">Phospholipase A and acyltransferase 4</fullName>
    </submittedName>
</protein>
<organism evidence="7 8">
    <name type="scientific">Canis lupus familiaris</name>
    <name type="common">Dog</name>
    <name type="synonym">Canis familiaris</name>
    <dbReference type="NCBI Taxonomy" id="9615"/>
    <lineage>
        <taxon>Eukaryota</taxon>
        <taxon>Metazoa</taxon>
        <taxon>Chordata</taxon>
        <taxon>Craniata</taxon>
        <taxon>Vertebrata</taxon>
        <taxon>Euteleostomi</taxon>
        <taxon>Mammalia</taxon>
        <taxon>Eutheria</taxon>
        <taxon>Laurasiatheria</taxon>
        <taxon>Carnivora</taxon>
        <taxon>Caniformia</taxon>
        <taxon>Canidae</taxon>
        <taxon>Canis</taxon>
    </lineage>
</organism>
<dbReference type="PROSITE" id="PS51934">
    <property type="entry name" value="LRAT"/>
    <property type="match status" value="1"/>
</dbReference>
<keyword evidence="5" id="KW-0812">Transmembrane</keyword>
<dbReference type="GO" id="GO:0006629">
    <property type="term" value="P:lipid metabolic process"/>
    <property type="evidence" value="ECO:0007669"/>
    <property type="project" value="UniProtKB-KW"/>
</dbReference>
<evidence type="ECO:0000256" key="5">
    <source>
        <dbReference type="SAM" id="Phobius"/>
    </source>
</evidence>